<dbReference type="AlphaFoldDB" id="A0A9P9AM01"/>
<dbReference type="PANTHER" id="PTHR42978">
    <property type="entry name" value="QUORUM-QUENCHING LACTONASE YTNP-RELATED-RELATED"/>
    <property type="match status" value="1"/>
</dbReference>
<evidence type="ECO:0000256" key="4">
    <source>
        <dbReference type="ARBA" id="ARBA00022801"/>
    </source>
</evidence>
<comment type="cofactor">
    <cofactor evidence="1">
        <name>Zn(2+)</name>
        <dbReference type="ChEBI" id="CHEBI:29105"/>
    </cofactor>
</comment>
<dbReference type="OrthoDB" id="10250730at2759"/>
<evidence type="ECO:0000259" key="6">
    <source>
        <dbReference type="SMART" id="SM00849"/>
    </source>
</evidence>
<keyword evidence="8" id="KW-1185">Reference proteome</keyword>
<organism evidence="7 8">
    <name type="scientific">Thelonectria olida</name>
    <dbReference type="NCBI Taxonomy" id="1576542"/>
    <lineage>
        <taxon>Eukaryota</taxon>
        <taxon>Fungi</taxon>
        <taxon>Dikarya</taxon>
        <taxon>Ascomycota</taxon>
        <taxon>Pezizomycotina</taxon>
        <taxon>Sordariomycetes</taxon>
        <taxon>Hypocreomycetidae</taxon>
        <taxon>Hypocreales</taxon>
        <taxon>Nectriaceae</taxon>
        <taxon>Thelonectria</taxon>
    </lineage>
</organism>
<comment type="caution">
    <text evidence="7">The sequence shown here is derived from an EMBL/GenBank/DDBJ whole genome shotgun (WGS) entry which is preliminary data.</text>
</comment>
<evidence type="ECO:0000256" key="5">
    <source>
        <dbReference type="ARBA" id="ARBA00022833"/>
    </source>
</evidence>
<evidence type="ECO:0000256" key="1">
    <source>
        <dbReference type="ARBA" id="ARBA00001947"/>
    </source>
</evidence>
<evidence type="ECO:0000313" key="7">
    <source>
        <dbReference type="EMBL" id="KAH6876610.1"/>
    </source>
</evidence>
<keyword evidence="3" id="KW-0479">Metal-binding</keyword>
<keyword evidence="4" id="KW-0378">Hydrolase</keyword>
<evidence type="ECO:0000313" key="8">
    <source>
        <dbReference type="Proteomes" id="UP000777438"/>
    </source>
</evidence>
<dbReference type="InterPro" id="IPR001279">
    <property type="entry name" value="Metallo-B-lactamas"/>
</dbReference>
<comment type="similarity">
    <text evidence="2">Belongs to the metallo-beta-lactamase superfamily.</text>
</comment>
<dbReference type="SUPFAM" id="SSF56281">
    <property type="entry name" value="Metallo-hydrolase/oxidoreductase"/>
    <property type="match status" value="1"/>
</dbReference>
<dbReference type="CDD" id="cd07729">
    <property type="entry name" value="AHL_lactonase_MBL-fold"/>
    <property type="match status" value="1"/>
</dbReference>
<dbReference type="Proteomes" id="UP000777438">
    <property type="component" value="Unassembled WGS sequence"/>
</dbReference>
<sequence length="308" mass="33870">MANDTNPALPGADQLRLQFISTGTVQVRSAMMHQPATNSVLMRRWRSFTDRTWSESLPIGVFLISHPDGPILFDTGESPACNDPGYMSAWNPTKWMTVMDIRQEEGIVEQLRALGTEPATLQAIVLSHLHSDHVGGLKALLAAAPDVPVFVTKEHWDDVGKHQTLAAIKGYAPANWPPNFAPRELVFENESLGPWKDFSRITPDGSVVAVKTPGHVLGHVSLIVFAGADKEYGTTYLLPGDATYGVDLLDVEEPDGINDDPMTALQSLQLMKEFARQRPVVVLPSHDPKTPVLLRDRVVYEPKEGPKI</sequence>
<dbReference type="GO" id="GO:0046872">
    <property type="term" value="F:metal ion binding"/>
    <property type="evidence" value="ECO:0007669"/>
    <property type="project" value="UniProtKB-KW"/>
</dbReference>
<evidence type="ECO:0000256" key="2">
    <source>
        <dbReference type="ARBA" id="ARBA00007749"/>
    </source>
</evidence>
<accession>A0A9P9AM01</accession>
<evidence type="ECO:0000256" key="3">
    <source>
        <dbReference type="ARBA" id="ARBA00022723"/>
    </source>
</evidence>
<dbReference type="Pfam" id="PF00753">
    <property type="entry name" value="Lactamase_B"/>
    <property type="match status" value="1"/>
</dbReference>
<dbReference type="PANTHER" id="PTHR42978:SF7">
    <property type="entry name" value="METALLO-HYDROLASE RV2300C-RELATED"/>
    <property type="match status" value="1"/>
</dbReference>
<dbReference type="GO" id="GO:0016787">
    <property type="term" value="F:hydrolase activity"/>
    <property type="evidence" value="ECO:0007669"/>
    <property type="project" value="UniProtKB-KW"/>
</dbReference>
<name>A0A9P9AM01_9HYPO</name>
<dbReference type="InterPro" id="IPR051013">
    <property type="entry name" value="MBL_superfamily_lactonases"/>
</dbReference>
<protein>
    <submittedName>
        <fullName evidence="7">Metallo-beta-lactamase superfamily protein</fullName>
    </submittedName>
</protein>
<reference evidence="7 8" key="1">
    <citation type="journal article" date="2021" name="Nat. Commun.">
        <title>Genetic determinants of endophytism in the Arabidopsis root mycobiome.</title>
        <authorList>
            <person name="Mesny F."/>
            <person name="Miyauchi S."/>
            <person name="Thiergart T."/>
            <person name="Pickel B."/>
            <person name="Atanasova L."/>
            <person name="Karlsson M."/>
            <person name="Huettel B."/>
            <person name="Barry K.W."/>
            <person name="Haridas S."/>
            <person name="Chen C."/>
            <person name="Bauer D."/>
            <person name="Andreopoulos W."/>
            <person name="Pangilinan J."/>
            <person name="LaButti K."/>
            <person name="Riley R."/>
            <person name="Lipzen A."/>
            <person name="Clum A."/>
            <person name="Drula E."/>
            <person name="Henrissat B."/>
            <person name="Kohler A."/>
            <person name="Grigoriev I.V."/>
            <person name="Martin F.M."/>
            <person name="Hacquard S."/>
        </authorList>
    </citation>
    <scope>NUCLEOTIDE SEQUENCE [LARGE SCALE GENOMIC DNA]</scope>
    <source>
        <strain evidence="7 8">MPI-CAGE-CH-0241</strain>
    </source>
</reference>
<keyword evidence="5" id="KW-0862">Zinc</keyword>
<dbReference type="EMBL" id="JAGPYM010000034">
    <property type="protein sequence ID" value="KAH6876610.1"/>
    <property type="molecule type" value="Genomic_DNA"/>
</dbReference>
<dbReference type="InterPro" id="IPR036866">
    <property type="entry name" value="RibonucZ/Hydroxyglut_hydro"/>
</dbReference>
<feature type="domain" description="Metallo-beta-lactamase" evidence="6">
    <location>
        <begin position="58"/>
        <end position="286"/>
    </location>
</feature>
<proteinExistence type="inferred from homology"/>
<dbReference type="Gene3D" id="3.60.15.10">
    <property type="entry name" value="Ribonuclease Z/Hydroxyacylglutathione hydrolase-like"/>
    <property type="match status" value="1"/>
</dbReference>
<gene>
    <name evidence="7" type="ORF">B0T10DRAFT_197587</name>
</gene>
<dbReference type="SMART" id="SM00849">
    <property type="entry name" value="Lactamase_B"/>
    <property type="match status" value="1"/>
</dbReference>